<organism evidence="1 2">
    <name type="scientific">[Candida] subhashii</name>
    <dbReference type="NCBI Taxonomy" id="561895"/>
    <lineage>
        <taxon>Eukaryota</taxon>
        <taxon>Fungi</taxon>
        <taxon>Dikarya</taxon>
        <taxon>Ascomycota</taxon>
        <taxon>Saccharomycotina</taxon>
        <taxon>Pichiomycetes</taxon>
        <taxon>Debaryomycetaceae</taxon>
        <taxon>Spathaspora</taxon>
    </lineage>
</organism>
<sequence>MTARLLSTSDALVEVSDHILNTIDSLSKVEYNKKGRKYRFVNNQFQRIRQEDKYLIINPENLDDNLGLLSAFNILSNINNGEILDQFPEFCVTILGMAQVLERKKWYEEENHCVLHIKNAKYDPRELAQIADEYILDHPITDQHIEWGVNLMIASKLNFFHTDHHIGTKLEGLYMRQFIEEYFGEDALNSHDVLIALKSCVHWGNIKGILYKLEVPNLSLSQDIIENFASFPDPLPELKMNIYERYPSGTSKYSLIRKAIDLLCDWKYSKLVDIPPQIDFEWIFELCHDIESDPIKYHLRSSTKQLCDNPVNLQELNVKYNARIKQLLNLISTIINIFPETGGEFLLQNSKIPKFTPDLISEEYCAKLIKLQEQIESYEDKEWDVEDIVLRLYTGDLENSLFERVMKMREKFSDDYE</sequence>
<comment type="caution">
    <text evidence="1">The sequence shown here is derived from an EMBL/GenBank/DDBJ whole genome shotgun (WGS) entry which is preliminary data.</text>
</comment>
<dbReference type="RefSeq" id="XP_049260838.1">
    <property type="nucleotide sequence ID" value="XM_049409984.1"/>
</dbReference>
<evidence type="ECO:0000313" key="1">
    <source>
        <dbReference type="EMBL" id="KAG7660605.1"/>
    </source>
</evidence>
<protein>
    <submittedName>
        <fullName evidence="1">Uncharacterized protein</fullName>
    </submittedName>
</protein>
<dbReference type="Proteomes" id="UP000694255">
    <property type="component" value="Unassembled WGS sequence"/>
</dbReference>
<dbReference type="GeneID" id="73472671"/>
<dbReference type="OrthoDB" id="4075408at2759"/>
<accession>A0A8J5USF1</accession>
<proteinExistence type="predicted"/>
<evidence type="ECO:0000313" key="2">
    <source>
        <dbReference type="Proteomes" id="UP000694255"/>
    </source>
</evidence>
<gene>
    <name evidence="1" type="ORF">J8A68_005871</name>
</gene>
<dbReference type="EMBL" id="JAGSYN010000276">
    <property type="protein sequence ID" value="KAG7660605.1"/>
    <property type="molecule type" value="Genomic_DNA"/>
</dbReference>
<keyword evidence="2" id="KW-1185">Reference proteome</keyword>
<dbReference type="AlphaFoldDB" id="A0A8J5USF1"/>
<reference evidence="1 2" key="1">
    <citation type="journal article" date="2021" name="DNA Res.">
        <title>Genome analysis of Candida subhashii reveals its hybrid nature and dual mitochondrial genome conformations.</title>
        <authorList>
            <person name="Mixao V."/>
            <person name="Hegedusova E."/>
            <person name="Saus E."/>
            <person name="Pryszcz L.P."/>
            <person name="Cillingova A."/>
            <person name="Nosek J."/>
            <person name="Gabaldon T."/>
        </authorList>
    </citation>
    <scope>NUCLEOTIDE SEQUENCE [LARGE SCALE GENOMIC DNA]</scope>
    <source>
        <strain evidence="1 2">CBS 10753</strain>
    </source>
</reference>
<name>A0A8J5USF1_9ASCO</name>